<feature type="short sequence motif" description="Histidine triad motif" evidence="2 3">
    <location>
        <begin position="122"/>
        <end position="126"/>
    </location>
</feature>
<dbReference type="Gene3D" id="3.30.428.10">
    <property type="entry name" value="HIT-like"/>
    <property type="match status" value="1"/>
</dbReference>
<evidence type="ECO:0000256" key="1">
    <source>
        <dbReference type="PIRSR" id="PIRSR601310-1"/>
    </source>
</evidence>
<dbReference type="SUPFAM" id="SSF54197">
    <property type="entry name" value="HIT-like"/>
    <property type="match status" value="1"/>
</dbReference>
<dbReference type="CDD" id="cd01276">
    <property type="entry name" value="PKCI_related"/>
    <property type="match status" value="1"/>
</dbReference>
<dbReference type="InterPro" id="IPR036265">
    <property type="entry name" value="HIT-like_sf"/>
</dbReference>
<evidence type="ECO:0000259" key="4">
    <source>
        <dbReference type="PROSITE" id="PS51084"/>
    </source>
</evidence>
<reference evidence="5 6" key="1">
    <citation type="journal article" date="2024" name="BMC Genomics">
        <title>Genome assembly of redclaw crayfish (Cherax quadricarinatus) provides insights into its immune adaptation and hypoxia tolerance.</title>
        <authorList>
            <person name="Liu Z."/>
            <person name="Zheng J."/>
            <person name="Li H."/>
            <person name="Fang K."/>
            <person name="Wang S."/>
            <person name="He J."/>
            <person name="Zhou D."/>
            <person name="Weng S."/>
            <person name="Chi M."/>
            <person name="Gu Z."/>
            <person name="He J."/>
            <person name="Li F."/>
            <person name="Wang M."/>
        </authorList>
    </citation>
    <scope>NUCLEOTIDE SEQUENCE [LARGE SCALE GENOMIC DNA]</scope>
    <source>
        <strain evidence="5">ZL_2023a</strain>
    </source>
</reference>
<protein>
    <recommendedName>
        <fullName evidence="4">HIT domain-containing protein</fullName>
    </recommendedName>
</protein>
<feature type="active site" description="Tele-AMP-histidine intermediate" evidence="1">
    <location>
        <position position="124"/>
    </location>
</feature>
<dbReference type="Proteomes" id="UP001445076">
    <property type="component" value="Unassembled WGS sequence"/>
</dbReference>
<gene>
    <name evidence="5" type="ORF">OTU49_011793</name>
</gene>
<dbReference type="PRINTS" id="PR00332">
    <property type="entry name" value="HISTRIAD"/>
</dbReference>
<dbReference type="PANTHER" id="PTHR23089">
    <property type="entry name" value="HISTIDINE TRIAD HIT PROTEIN"/>
    <property type="match status" value="1"/>
</dbReference>
<dbReference type="InterPro" id="IPR011146">
    <property type="entry name" value="HIT-like"/>
</dbReference>
<dbReference type="InterPro" id="IPR019808">
    <property type="entry name" value="Histidine_triad_CS"/>
</dbReference>
<dbReference type="PROSITE" id="PS00892">
    <property type="entry name" value="HIT_1"/>
    <property type="match status" value="1"/>
</dbReference>
<feature type="non-terminal residue" evidence="5">
    <location>
        <position position="1"/>
    </location>
</feature>
<evidence type="ECO:0000313" key="5">
    <source>
        <dbReference type="EMBL" id="KAK8723572.1"/>
    </source>
</evidence>
<proteinExistence type="predicted"/>
<evidence type="ECO:0000256" key="2">
    <source>
        <dbReference type="PIRSR" id="PIRSR601310-3"/>
    </source>
</evidence>
<dbReference type="Pfam" id="PF01230">
    <property type="entry name" value="HIT"/>
    <property type="match status" value="1"/>
</dbReference>
<dbReference type="FunFam" id="3.30.428.10:FF:000005">
    <property type="entry name" value="Histidine triad nucleotide-binding protein 1"/>
    <property type="match status" value="1"/>
</dbReference>
<feature type="domain" description="HIT" evidence="4">
    <location>
        <begin position="30"/>
        <end position="138"/>
    </location>
</feature>
<dbReference type="PROSITE" id="PS51084">
    <property type="entry name" value="HIT_2"/>
    <property type="match status" value="1"/>
</dbReference>
<keyword evidence="6" id="KW-1185">Reference proteome</keyword>
<dbReference type="InterPro" id="IPR001310">
    <property type="entry name" value="Histidine_triad_HIT"/>
</dbReference>
<name>A0AAW0W2R6_CHEQU</name>
<evidence type="ECO:0000256" key="3">
    <source>
        <dbReference type="PROSITE-ProRule" id="PRU00464"/>
    </source>
</evidence>
<dbReference type="EMBL" id="JARKIK010000089">
    <property type="protein sequence ID" value="KAK8723572.1"/>
    <property type="molecule type" value="Genomic_DNA"/>
</dbReference>
<sequence>KVELVTVIKKGHKMDEVEAAHSAAPAGDNIFARILREEIPTKFIYQDDQCVAFHDVAPQAPVHFLVIPRKPIAMLSDAEDADEQLLGHLMVVARKLAKEQGLDKGFRLVLNNGKHGAQSVYHLHLHVLGGRQMHWPPG</sequence>
<dbReference type="AlphaFoldDB" id="A0AAW0W2R6"/>
<comment type="caution">
    <text evidence="5">The sequence shown here is derived from an EMBL/GenBank/DDBJ whole genome shotgun (WGS) entry which is preliminary data.</text>
</comment>
<evidence type="ECO:0000313" key="6">
    <source>
        <dbReference type="Proteomes" id="UP001445076"/>
    </source>
</evidence>
<dbReference type="GO" id="GO:0003824">
    <property type="term" value="F:catalytic activity"/>
    <property type="evidence" value="ECO:0007669"/>
    <property type="project" value="InterPro"/>
</dbReference>
<accession>A0AAW0W2R6</accession>
<organism evidence="5 6">
    <name type="scientific">Cherax quadricarinatus</name>
    <name type="common">Australian red claw crayfish</name>
    <dbReference type="NCBI Taxonomy" id="27406"/>
    <lineage>
        <taxon>Eukaryota</taxon>
        <taxon>Metazoa</taxon>
        <taxon>Ecdysozoa</taxon>
        <taxon>Arthropoda</taxon>
        <taxon>Crustacea</taxon>
        <taxon>Multicrustacea</taxon>
        <taxon>Malacostraca</taxon>
        <taxon>Eumalacostraca</taxon>
        <taxon>Eucarida</taxon>
        <taxon>Decapoda</taxon>
        <taxon>Pleocyemata</taxon>
        <taxon>Astacidea</taxon>
        <taxon>Parastacoidea</taxon>
        <taxon>Parastacidae</taxon>
        <taxon>Cherax</taxon>
    </lineage>
</organism>